<dbReference type="InterPro" id="IPR044543">
    <property type="entry name" value="YHJQ-like"/>
</dbReference>
<dbReference type="CDD" id="cd08026">
    <property type="entry name" value="DUF326"/>
    <property type="match status" value="1"/>
</dbReference>
<dbReference type="InterPro" id="IPR005560">
    <property type="entry name" value="Csp_YhjQ"/>
</dbReference>
<reference evidence="1 2" key="1">
    <citation type="submission" date="2019-07" db="EMBL/GenBank/DDBJ databases">
        <title>Paenibacillus thiaminolyticus NRRL B-4156.</title>
        <authorList>
            <person name="Hehnly C."/>
            <person name="Zhang L."/>
        </authorList>
    </citation>
    <scope>NUCLEOTIDE SEQUENCE [LARGE SCALE GENOMIC DNA]</scope>
    <source>
        <strain evidence="1 2">NRRL B-4156</strain>
    </source>
</reference>
<dbReference type="Pfam" id="PF03860">
    <property type="entry name" value="Csp"/>
    <property type="match status" value="1"/>
</dbReference>
<proteinExistence type="predicted"/>
<gene>
    <name evidence="1" type="ORF">FLT43_03645</name>
</gene>
<dbReference type="EMBL" id="CP041405">
    <property type="protein sequence ID" value="QDM47117.1"/>
    <property type="molecule type" value="Genomic_DNA"/>
</dbReference>
<accession>A0AAP9DZJ6</accession>
<dbReference type="Proteomes" id="UP000315377">
    <property type="component" value="Chromosome"/>
</dbReference>
<organism evidence="1 2">
    <name type="scientific">Paenibacillus thiaminolyticus</name>
    <name type="common">Bacillus thiaminolyticus</name>
    <dbReference type="NCBI Taxonomy" id="49283"/>
    <lineage>
        <taxon>Bacteria</taxon>
        <taxon>Bacillati</taxon>
        <taxon>Bacillota</taxon>
        <taxon>Bacilli</taxon>
        <taxon>Bacillales</taxon>
        <taxon>Paenibacillaceae</taxon>
        <taxon>Paenibacillus</taxon>
    </lineage>
</organism>
<dbReference type="Gene3D" id="1.20.1270.360">
    <property type="match status" value="1"/>
</dbReference>
<sequence>MMAHPMMFPPLLKTVQDCLNMCEHMVTAMLGTPDIHARRRQILLLRDCVTICATMASYLASASIFSKATAGLCAQICEMCGNECARFPDQMSQMCSRICLHCAQECRAFAMMQG</sequence>
<dbReference type="PANTHER" id="PTHR37310">
    <property type="entry name" value="CYTOPLASMIC PROTEIN-RELATED"/>
    <property type="match status" value="1"/>
</dbReference>
<evidence type="ECO:0000313" key="2">
    <source>
        <dbReference type="Proteomes" id="UP000315377"/>
    </source>
</evidence>
<dbReference type="AlphaFoldDB" id="A0AAP9DZJ6"/>
<dbReference type="PANTHER" id="PTHR37310:SF1">
    <property type="entry name" value="CYTOPLASMIC PROTEIN"/>
    <property type="match status" value="1"/>
</dbReference>
<name>A0AAP9DZJ6_PANTH</name>
<evidence type="ECO:0000313" key="1">
    <source>
        <dbReference type="EMBL" id="QDM47117.1"/>
    </source>
</evidence>
<protein>
    <submittedName>
        <fullName evidence="1">Four-helix bundle copper-binding protein</fullName>
    </submittedName>
</protein>